<dbReference type="Proteomes" id="UP000195696">
    <property type="component" value="Unassembled WGS sequence"/>
</dbReference>
<organism evidence="1 2">
    <name type="scientific">Bacillus mycoides</name>
    <dbReference type="NCBI Taxonomy" id="1405"/>
    <lineage>
        <taxon>Bacteria</taxon>
        <taxon>Bacillati</taxon>
        <taxon>Bacillota</taxon>
        <taxon>Bacilli</taxon>
        <taxon>Bacillales</taxon>
        <taxon>Bacillaceae</taxon>
        <taxon>Bacillus</taxon>
        <taxon>Bacillus cereus group</taxon>
    </lineage>
</organism>
<dbReference type="AlphaFoldDB" id="A0A1G4EQN0"/>
<dbReference type="EMBL" id="FMAK01000033">
    <property type="protein sequence ID" value="SCB68202.1"/>
    <property type="molecule type" value="Genomic_DNA"/>
</dbReference>
<reference evidence="1 2" key="1">
    <citation type="submission" date="2016-08" db="EMBL/GenBank/DDBJ databases">
        <authorList>
            <person name="Seilhamer J.J."/>
        </authorList>
    </citation>
    <scope>NUCLEOTIDE SEQUENCE [LARGE SCALE GENOMIC DNA]</scope>
    <source>
        <strain evidence="1 2">SDA_GO95</strain>
    </source>
</reference>
<accession>A0A1G4EQN0</accession>
<evidence type="ECO:0000313" key="2">
    <source>
        <dbReference type="Proteomes" id="UP000195696"/>
    </source>
</evidence>
<protein>
    <submittedName>
        <fullName evidence="1">Uncharacterized protein</fullName>
    </submittedName>
</protein>
<evidence type="ECO:0000313" key="1">
    <source>
        <dbReference type="EMBL" id="SCB68202.1"/>
    </source>
</evidence>
<sequence length="53" mass="5721">MAGLALGTTSLSIWAPVSQAATPEKNQYYTIHLTANSNIGDELLLFTCEKHSI</sequence>
<proteinExistence type="predicted"/>
<gene>
    <name evidence="1" type="ORF">BWGO95_02340</name>
</gene>
<name>A0A1G4EQN0_BACMY</name>